<feature type="domain" description="Cytochrome c-552/4" evidence="2">
    <location>
        <begin position="314"/>
        <end position="382"/>
    </location>
</feature>
<keyword evidence="4" id="KW-1185">Reference proteome</keyword>
<accession>A0A3P3VKC7</accession>
<organism evidence="3 4">
    <name type="scientific">Aestuariirhabdus litorea</name>
    <dbReference type="NCBI Taxonomy" id="2528527"/>
    <lineage>
        <taxon>Bacteria</taxon>
        <taxon>Pseudomonadati</taxon>
        <taxon>Pseudomonadota</taxon>
        <taxon>Gammaproteobacteria</taxon>
        <taxon>Oceanospirillales</taxon>
        <taxon>Aestuariirhabdaceae</taxon>
        <taxon>Aestuariirhabdus</taxon>
    </lineage>
</organism>
<feature type="chain" id="PRO_5018076682" description="Cytochrome c-552/4 domain-containing protein" evidence="1">
    <location>
        <begin position="23"/>
        <end position="436"/>
    </location>
</feature>
<dbReference type="InterPro" id="IPR036280">
    <property type="entry name" value="Multihaem_cyt_sf"/>
</dbReference>
<name>A0A3P3VKC7_9GAMM</name>
<evidence type="ECO:0000313" key="4">
    <source>
        <dbReference type="Proteomes" id="UP000280792"/>
    </source>
</evidence>
<feature type="signal peptide" evidence="1">
    <location>
        <begin position="1"/>
        <end position="22"/>
    </location>
</feature>
<reference evidence="3 4" key="2">
    <citation type="submission" date="2018-12" db="EMBL/GenBank/DDBJ databases">
        <title>Simiduia agarivorans gen. nov., sp. nov., a marine, agarolytic bacterium isolated from shallow coastal water from Keelung, Taiwan.</title>
        <authorList>
            <person name="Shieh W.Y."/>
        </authorList>
    </citation>
    <scope>NUCLEOTIDE SEQUENCE [LARGE SCALE GENOMIC DNA]</scope>
    <source>
        <strain evidence="3 4">GTF-13</strain>
    </source>
</reference>
<sequence>MTQTLRLALTLLLTLIASSSLAASITLVYSGNMDGELEPCGCSEAGDMGGLKRRATALGELRQQDSELVAITAGGLLSAQMTSNKIKNRYILAAIEQLKYDAVGLQWTDLAYGFDALKSAQLPWVASNWEGDEFAPSVLIQRSQARFRYFQWLDPLTSPYRQMGETNRKVETVPTALAEALKAARERGETTVVGTTLSRQQAQQTLPLALIDLLLIEPLYEQVGEPQQLGQTLVVQPGSRGMRLGRLSLEISPEGRIQQWQHQVITLPPSVPDAPELAQWYSDYNEEIKQFYQQRVEQRKARMEGTSPFVGNQQCALCHPQSGKTWQGSEHAKAIADLQAVGKSYDPECLQCHTVGLGVEGGYLDQFTTPQLANVQCENCHGAGREHAESAGKVALATPKPDESTCRQCHNASHSPEFNFSTYWPKILHGKEPTQP</sequence>
<evidence type="ECO:0000313" key="3">
    <source>
        <dbReference type="EMBL" id="RRJ83185.1"/>
    </source>
</evidence>
<dbReference type="PANTHER" id="PTHR11575">
    <property type="entry name" value="5'-NUCLEOTIDASE-RELATED"/>
    <property type="match status" value="1"/>
</dbReference>
<dbReference type="EMBL" id="QWEZ01000002">
    <property type="protein sequence ID" value="RRJ83185.1"/>
    <property type="molecule type" value="Genomic_DNA"/>
</dbReference>
<dbReference type="InterPro" id="IPR006179">
    <property type="entry name" value="5_nucleotidase/apyrase"/>
</dbReference>
<dbReference type="RefSeq" id="WP_125017627.1">
    <property type="nucleotide sequence ID" value="NZ_QWEZ01000002.1"/>
</dbReference>
<dbReference type="Pfam" id="PF13435">
    <property type="entry name" value="Cytochrome_C554"/>
    <property type="match status" value="1"/>
</dbReference>
<evidence type="ECO:0000259" key="2">
    <source>
        <dbReference type="Pfam" id="PF13435"/>
    </source>
</evidence>
<gene>
    <name evidence="3" type="ORF">D0544_15230</name>
</gene>
<dbReference type="SUPFAM" id="SSF56300">
    <property type="entry name" value="Metallo-dependent phosphatases"/>
    <property type="match status" value="1"/>
</dbReference>
<dbReference type="Proteomes" id="UP000280792">
    <property type="component" value="Unassembled WGS sequence"/>
</dbReference>
<dbReference type="GO" id="GO:0009166">
    <property type="term" value="P:nucleotide catabolic process"/>
    <property type="evidence" value="ECO:0007669"/>
    <property type="project" value="InterPro"/>
</dbReference>
<dbReference type="Gene3D" id="1.10.1130.10">
    <property type="entry name" value="Flavocytochrome C3, Chain A"/>
    <property type="match status" value="1"/>
</dbReference>
<evidence type="ECO:0000256" key="1">
    <source>
        <dbReference type="SAM" id="SignalP"/>
    </source>
</evidence>
<dbReference type="InterPro" id="IPR029052">
    <property type="entry name" value="Metallo-depent_PP-like"/>
</dbReference>
<proteinExistence type="predicted"/>
<dbReference type="InterPro" id="IPR023155">
    <property type="entry name" value="Cyt_c-552/4"/>
</dbReference>
<dbReference type="SUPFAM" id="SSF48695">
    <property type="entry name" value="Multiheme cytochromes"/>
    <property type="match status" value="1"/>
</dbReference>
<dbReference type="Gene3D" id="3.60.21.10">
    <property type="match status" value="1"/>
</dbReference>
<comment type="caution">
    <text evidence="3">The sequence shown here is derived from an EMBL/GenBank/DDBJ whole genome shotgun (WGS) entry which is preliminary data.</text>
</comment>
<dbReference type="PANTHER" id="PTHR11575:SF24">
    <property type="entry name" value="5'-NUCLEOTIDASE"/>
    <property type="match status" value="1"/>
</dbReference>
<reference evidence="3 4" key="1">
    <citation type="submission" date="2018-08" db="EMBL/GenBank/DDBJ databases">
        <authorList>
            <person name="Khan S.A."/>
        </authorList>
    </citation>
    <scope>NUCLEOTIDE SEQUENCE [LARGE SCALE GENOMIC DNA]</scope>
    <source>
        <strain evidence="3 4">GTF-13</strain>
    </source>
</reference>
<keyword evidence="1" id="KW-0732">Signal</keyword>
<dbReference type="AlphaFoldDB" id="A0A3P3VKC7"/>
<protein>
    <recommendedName>
        <fullName evidence="2">Cytochrome c-552/4 domain-containing protein</fullName>
    </recommendedName>
</protein>
<dbReference type="GO" id="GO:0016787">
    <property type="term" value="F:hydrolase activity"/>
    <property type="evidence" value="ECO:0007669"/>
    <property type="project" value="InterPro"/>
</dbReference>